<keyword evidence="7 9" id="KW-0862">Zinc</keyword>
<protein>
    <recommendedName>
        <fullName evidence="10">M18 family aminopeptidase</fullName>
        <ecNumber evidence="10">3.4.11.-</ecNumber>
    </recommendedName>
</protein>
<keyword evidence="12" id="KW-1185">Reference proteome</keyword>
<evidence type="ECO:0000256" key="4">
    <source>
        <dbReference type="ARBA" id="ARBA00022670"/>
    </source>
</evidence>
<dbReference type="RefSeq" id="WP_067205389.1">
    <property type="nucleotide sequence ID" value="NZ_FLOC01000002.1"/>
</dbReference>
<dbReference type="InterPro" id="IPR001948">
    <property type="entry name" value="Peptidase_M18"/>
</dbReference>
<dbReference type="PRINTS" id="PR00932">
    <property type="entry name" value="AMINO1PTASE"/>
</dbReference>
<dbReference type="EC" id="3.4.11.-" evidence="10"/>
<dbReference type="PANTHER" id="PTHR28570:SF3">
    <property type="entry name" value="ASPARTYL AMINOPEPTIDASE"/>
    <property type="match status" value="1"/>
</dbReference>
<proteinExistence type="inferred from homology"/>
<dbReference type="Gene3D" id="3.40.630.10">
    <property type="entry name" value="Zn peptidases"/>
    <property type="match status" value="1"/>
</dbReference>
<evidence type="ECO:0000256" key="5">
    <source>
        <dbReference type="ARBA" id="ARBA00022723"/>
    </source>
</evidence>
<evidence type="ECO:0000256" key="10">
    <source>
        <dbReference type="RuleBase" id="RU004387"/>
    </source>
</evidence>
<evidence type="ECO:0000256" key="9">
    <source>
        <dbReference type="RuleBase" id="RU004386"/>
    </source>
</evidence>
<organism evidence="11 12">
    <name type="scientific">Marinomonas aquimarina</name>
    <dbReference type="NCBI Taxonomy" id="295068"/>
    <lineage>
        <taxon>Bacteria</taxon>
        <taxon>Pseudomonadati</taxon>
        <taxon>Pseudomonadota</taxon>
        <taxon>Gammaproteobacteria</taxon>
        <taxon>Oceanospirillales</taxon>
        <taxon>Oceanospirillaceae</taxon>
        <taxon>Marinomonas</taxon>
    </lineage>
</organism>
<evidence type="ECO:0000256" key="7">
    <source>
        <dbReference type="ARBA" id="ARBA00022833"/>
    </source>
</evidence>
<evidence type="ECO:0000256" key="6">
    <source>
        <dbReference type="ARBA" id="ARBA00022801"/>
    </source>
</evidence>
<comment type="similarity">
    <text evidence="2 9">Belongs to the peptidase M18 family.</text>
</comment>
<dbReference type="GO" id="GO:0008237">
    <property type="term" value="F:metallopeptidase activity"/>
    <property type="evidence" value="ECO:0007669"/>
    <property type="project" value="UniProtKB-KW"/>
</dbReference>
<sequence>MNQASFNHCLLSFLDDSPTPFHAVATMKRDLLAAGYQALDEQQEWVISEGGKYFVTRNDSSIIAFTTPTLDFAHQGFRMIGAHTDSPCLKLKPNAHVERFGYHQLGVEVYGGALLHTWLDRDLSIAGRVTFKTESGELKSRLIDFKDPIALVPNLAIHLSRGVNTEGFKVNPQEEILPVLCGAEHTFELEKLLTEQILRQHNDVSVASVLSFELSLYDVQKAAITGLHGDYISAARLDNLLSCYVGMQALLNADSNRPTLLICTDHEEVGSLSSCGANGPFLEDVLRRLTPVPEQYTQTVQQSMLISADNAHALHPNYAMKHDQQHAPLINQGAVIKVNNNQRYATNSETAAVYKDIANQLDLPAQTFVVRSDMACGSTIGPITSGEIGVATLDIGLPTFAMHSIRELAGSVDAFNLYKILLEFAKREQLITK</sequence>
<dbReference type="SUPFAM" id="SSF101821">
    <property type="entry name" value="Aminopeptidase/glucanase lid domain"/>
    <property type="match status" value="1"/>
</dbReference>
<dbReference type="Proteomes" id="UP000092627">
    <property type="component" value="Unassembled WGS sequence"/>
</dbReference>
<dbReference type="GO" id="GO:0005737">
    <property type="term" value="C:cytoplasm"/>
    <property type="evidence" value="ECO:0007669"/>
    <property type="project" value="UniProtKB-ARBA"/>
</dbReference>
<keyword evidence="6 9" id="KW-0378">Hydrolase</keyword>
<evidence type="ECO:0000256" key="2">
    <source>
        <dbReference type="ARBA" id="ARBA00008290"/>
    </source>
</evidence>
<dbReference type="NCBIfam" id="NF002759">
    <property type="entry name" value="PRK02813.1"/>
    <property type="match status" value="1"/>
</dbReference>
<name>A0A1A8T519_9GAMM</name>
<dbReference type="Pfam" id="PF02127">
    <property type="entry name" value="Peptidase_M18"/>
    <property type="match status" value="1"/>
</dbReference>
<dbReference type="AlphaFoldDB" id="A0A1A8T519"/>
<keyword evidence="3 9" id="KW-0031">Aminopeptidase</keyword>
<reference evidence="11 12" key="1">
    <citation type="submission" date="2016-06" db="EMBL/GenBank/DDBJ databases">
        <authorList>
            <person name="Kjaerup R.B."/>
            <person name="Dalgaard T.S."/>
            <person name="Juul-Madsen H.R."/>
        </authorList>
    </citation>
    <scope>NUCLEOTIDE SEQUENCE [LARGE SCALE GENOMIC DNA]</scope>
    <source>
        <strain evidence="11 12">CECT 5080</strain>
    </source>
</reference>
<keyword evidence="5 9" id="KW-0479">Metal-binding</keyword>
<accession>A0A1A8T519</accession>
<dbReference type="CDD" id="cd05658">
    <property type="entry name" value="M18_DAP"/>
    <property type="match status" value="1"/>
</dbReference>
<gene>
    <name evidence="11" type="primary">apeB</name>
    <name evidence="11" type="ORF">MAQ5080_00473</name>
</gene>
<evidence type="ECO:0000313" key="12">
    <source>
        <dbReference type="Proteomes" id="UP000092627"/>
    </source>
</evidence>
<dbReference type="SUPFAM" id="SSF53187">
    <property type="entry name" value="Zn-dependent exopeptidases"/>
    <property type="match status" value="1"/>
</dbReference>
<dbReference type="FunFam" id="2.30.250.10:FF:000003">
    <property type="entry name" value="Probable M18 family aminopeptidase 2"/>
    <property type="match status" value="1"/>
</dbReference>
<dbReference type="PANTHER" id="PTHR28570">
    <property type="entry name" value="ASPARTYL AMINOPEPTIDASE"/>
    <property type="match status" value="1"/>
</dbReference>
<evidence type="ECO:0000256" key="1">
    <source>
        <dbReference type="ARBA" id="ARBA00001947"/>
    </source>
</evidence>
<dbReference type="EMBL" id="FLOC01000002">
    <property type="protein sequence ID" value="SBS26271.1"/>
    <property type="molecule type" value="Genomic_DNA"/>
</dbReference>
<dbReference type="GO" id="GO:0004177">
    <property type="term" value="F:aminopeptidase activity"/>
    <property type="evidence" value="ECO:0007669"/>
    <property type="project" value="UniProtKB-KW"/>
</dbReference>
<keyword evidence="4 9" id="KW-0645">Protease</keyword>
<evidence type="ECO:0000313" key="11">
    <source>
        <dbReference type="EMBL" id="SBS26271.1"/>
    </source>
</evidence>
<evidence type="ECO:0000256" key="3">
    <source>
        <dbReference type="ARBA" id="ARBA00022438"/>
    </source>
</evidence>
<dbReference type="InterPro" id="IPR023358">
    <property type="entry name" value="Peptidase_M18_dom2"/>
</dbReference>
<comment type="cofactor">
    <cofactor evidence="1 10">
        <name>Zn(2+)</name>
        <dbReference type="ChEBI" id="CHEBI:29105"/>
    </cofactor>
</comment>
<evidence type="ECO:0000256" key="8">
    <source>
        <dbReference type="ARBA" id="ARBA00023049"/>
    </source>
</evidence>
<dbReference type="GO" id="GO:0008270">
    <property type="term" value="F:zinc ion binding"/>
    <property type="evidence" value="ECO:0007669"/>
    <property type="project" value="InterPro"/>
</dbReference>
<keyword evidence="8 9" id="KW-0482">Metalloprotease</keyword>
<dbReference type="GO" id="GO:0006508">
    <property type="term" value="P:proteolysis"/>
    <property type="evidence" value="ECO:0007669"/>
    <property type="project" value="UniProtKB-KW"/>
</dbReference>
<dbReference type="OrthoDB" id="5288740at2"/>
<dbReference type="Gene3D" id="2.30.250.10">
    <property type="entry name" value="Aminopeptidase i, Domain 2"/>
    <property type="match status" value="1"/>
</dbReference>